<keyword evidence="2" id="KW-1185">Reference proteome</keyword>
<dbReference type="Proteomes" id="UP000003112">
    <property type="component" value="Unassembled WGS sequence"/>
</dbReference>
<evidence type="ECO:0000313" key="2">
    <source>
        <dbReference type="Proteomes" id="UP000003112"/>
    </source>
</evidence>
<protein>
    <submittedName>
        <fullName evidence="1">Uncharacterized protein</fullName>
    </submittedName>
</protein>
<dbReference type="AlphaFoldDB" id="E6K3T3"/>
<accession>E6K3T3</accession>
<proteinExistence type="predicted"/>
<sequence length="90" mass="10795">MPQMGWLLLQLRCRWGFENRARQEFRAAEAVRKVYSEKPSKKMKIFETSNGREWVGMCDCCREMLEKTEMFAHYSPLKLRKSHREKPKGP</sequence>
<dbReference type="HOGENOM" id="CLU_2438316_0_0_10"/>
<comment type="caution">
    <text evidence="1">The sequence shown here is derived from an EMBL/GenBank/DDBJ whole genome shotgun (WGS) entry which is preliminary data.</text>
</comment>
<reference evidence="1 2" key="1">
    <citation type="submission" date="2010-10" db="EMBL/GenBank/DDBJ databases">
        <authorList>
            <person name="Muzny D."/>
            <person name="Qin X."/>
            <person name="Deng J."/>
            <person name="Jiang H."/>
            <person name="Liu Y."/>
            <person name="Qu J."/>
            <person name="Song X.-Z."/>
            <person name="Zhang L."/>
            <person name="Thornton R."/>
            <person name="Coyle M."/>
            <person name="Francisco L."/>
            <person name="Jackson L."/>
            <person name="Javaid M."/>
            <person name="Korchina V."/>
            <person name="Kovar C."/>
            <person name="Mata R."/>
            <person name="Mathew T."/>
            <person name="Ngo R."/>
            <person name="Nguyen L."/>
            <person name="Nguyen N."/>
            <person name="Okwuonu G."/>
            <person name="Ongeri F."/>
            <person name="Pham C."/>
            <person name="Simmons D."/>
            <person name="Wilczek-Boney K."/>
            <person name="Hale W."/>
            <person name="Jakkamsetti A."/>
            <person name="Pham P."/>
            <person name="Ruth R."/>
            <person name="San Lucas F."/>
            <person name="Warren J."/>
            <person name="Zhang J."/>
            <person name="Zhao Z."/>
            <person name="Zhou C."/>
            <person name="Zhu D."/>
            <person name="Lee S."/>
            <person name="Bess C."/>
            <person name="Blankenburg K."/>
            <person name="Forbes L."/>
            <person name="Fu Q."/>
            <person name="Gubbala S."/>
            <person name="Hirani K."/>
            <person name="Jayaseelan J.C."/>
            <person name="Lara F."/>
            <person name="Munidasa M."/>
            <person name="Palculict T."/>
            <person name="Patil S."/>
            <person name="Pu L.-L."/>
            <person name="Saada N."/>
            <person name="Tang L."/>
            <person name="Weissenberger G."/>
            <person name="Zhu Y."/>
            <person name="Hemphill L."/>
            <person name="Shang Y."/>
            <person name="Youmans B."/>
            <person name="Ayvaz T."/>
            <person name="Ross M."/>
            <person name="Santibanez J."/>
            <person name="Aqrawi P."/>
            <person name="Gross S."/>
            <person name="Joshi V."/>
            <person name="Fowler G."/>
            <person name="Nazareth L."/>
            <person name="Reid J."/>
            <person name="Worley K."/>
            <person name="Petrosino J."/>
            <person name="Highlander S."/>
            <person name="Gibbs R."/>
        </authorList>
    </citation>
    <scope>NUCLEOTIDE SEQUENCE [LARGE SCALE GENOMIC DNA]</scope>
    <source>
        <strain evidence="1 2">ATCC 33574</strain>
    </source>
</reference>
<gene>
    <name evidence="1" type="ORF">HMPREF6485_0236</name>
</gene>
<organism evidence="1 2">
    <name type="scientific">Segatella buccae ATCC 33574</name>
    <dbReference type="NCBI Taxonomy" id="873513"/>
    <lineage>
        <taxon>Bacteria</taxon>
        <taxon>Pseudomonadati</taxon>
        <taxon>Bacteroidota</taxon>
        <taxon>Bacteroidia</taxon>
        <taxon>Bacteroidales</taxon>
        <taxon>Prevotellaceae</taxon>
        <taxon>Segatella</taxon>
    </lineage>
</organism>
<dbReference type="EMBL" id="AEPD01000006">
    <property type="protein sequence ID" value="EFU31851.1"/>
    <property type="molecule type" value="Genomic_DNA"/>
</dbReference>
<name>E6K3T3_9BACT</name>
<evidence type="ECO:0000313" key="1">
    <source>
        <dbReference type="EMBL" id="EFU31851.1"/>
    </source>
</evidence>